<proteinExistence type="predicted"/>
<evidence type="ECO:0000313" key="3">
    <source>
        <dbReference type="Proteomes" id="UP000886595"/>
    </source>
</evidence>
<feature type="compositionally biased region" description="Low complexity" evidence="1">
    <location>
        <begin position="358"/>
        <end position="372"/>
    </location>
</feature>
<protein>
    <submittedName>
        <fullName evidence="2">Uncharacterized protein</fullName>
    </submittedName>
</protein>
<feature type="compositionally biased region" description="Pro residues" evidence="1">
    <location>
        <begin position="22"/>
        <end position="37"/>
    </location>
</feature>
<keyword evidence="3" id="KW-1185">Reference proteome</keyword>
<name>A0A8X7VU11_BRACI</name>
<dbReference type="PANTHER" id="PTHR36034:SF3">
    <property type="entry name" value="(RAPE) HYPOTHETICAL PROTEIN"/>
    <property type="match status" value="1"/>
</dbReference>
<organism evidence="2 3">
    <name type="scientific">Brassica carinata</name>
    <name type="common">Ethiopian mustard</name>
    <name type="synonym">Abyssinian cabbage</name>
    <dbReference type="NCBI Taxonomy" id="52824"/>
    <lineage>
        <taxon>Eukaryota</taxon>
        <taxon>Viridiplantae</taxon>
        <taxon>Streptophyta</taxon>
        <taxon>Embryophyta</taxon>
        <taxon>Tracheophyta</taxon>
        <taxon>Spermatophyta</taxon>
        <taxon>Magnoliopsida</taxon>
        <taxon>eudicotyledons</taxon>
        <taxon>Gunneridae</taxon>
        <taxon>Pentapetalae</taxon>
        <taxon>rosids</taxon>
        <taxon>malvids</taxon>
        <taxon>Brassicales</taxon>
        <taxon>Brassicaceae</taxon>
        <taxon>Brassiceae</taxon>
        <taxon>Brassica</taxon>
    </lineage>
</organism>
<feature type="region of interest" description="Disordered" evidence="1">
    <location>
        <begin position="173"/>
        <end position="212"/>
    </location>
</feature>
<feature type="region of interest" description="Disordered" evidence="1">
    <location>
        <begin position="358"/>
        <end position="377"/>
    </location>
</feature>
<evidence type="ECO:0000256" key="1">
    <source>
        <dbReference type="SAM" id="MobiDB-lite"/>
    </source>
</evidence>
<reference evidence="2 3" key="1">
    <citation type="submission" date="2020-02" db="EMBL/GenBank/DDBJ databases">
        <authorList>
            <person name="Ma Q."/>
            <person name="Huang Y."/>
            <person name="Song X."/>
            <person name="Pei D."/>
        </authorList>
    </citation>
    <scope>NUCLEOTIDE SEQUENCE [LARGE SCALE GENOMIC DNA]</scope>
    <source>
        <strain evidence="2">Sxm20200214</strain>
        <tissue evidence="2">Leaf</tissue>
    </source>
</reference>
<sequence length="837" mass="91987">MHFRGMNFLLRSASSATHRPPVSEPPPPTPPKPPPEPILEAEEPFPQYPSLEDHLHRAADGSEESNANTGGSGIERFSDVTEEEGWISIPYKEIPDNWSESLDIQSLRSLDRSFVFPGEQIQILACLSDSKVDTEIITPFKVAEVMSRTIQRKVSDKQNGVIISDGESYESIPLGDGEMGHPDGQFAAHNGHSPGKESVDSQKDVSDGESILRIEDHKRRTEDLLSRFQKSHFFVRIAESGEPLWSKKSSLEEEDENRKSGEKRPCVSAFVDRGDFDPDVAGGVARSRAKCCALPNGDIVVSLQVYIVDCPKEPIIEILQFEKHQDNDNDSDHEHKDPYGNLLKWLIPLDNNISQQSRSLLPPISSSPGLSSTAHKPAISSASGSQLFSFGHFRSYSMSALPPNTAPVTGPVKTHSSKPSFDTEDWDSYSGQTLRNGQKSGAEELLSFRGVPLERDRFSVRCGLQGICIPGRRWRRKLEIIQPIEINSFAADCNTDDLLCVQIKNIAPTHTPDIVIYVDAITIVFEETGKSASPSSVPIACIEAGNEHSLPNLTLRKGEEHSFIVRPAFSVGSNVKPSAARKELKSSSLSLPSVNFERKGSGLSGDHYAVMVSCRCNYTESRLFFKQRTKWRPRVSRDLMISVASEMSGEPCGPHGRASQLPVQILTLQASNLTSEDLSLTVLAPASFTSPPSVVSLNSTPTSPLSPFLGFSEFTERVQSEKRNTTARRKVQSLPTMPLETRTETTNDEMNLASSNPSDVVPKSGLGCTHLWLQSRVPLGSVPSKSTATIKLELLPLTDGIITLDTLQIHVKEKGRRYIPEQSLKINATSSISSGMF</sequence>
<accession>A0A8X7VU11</accession>
<dbReference type="PANTHER" id="PTHR36034">
    <property type="entry name" value="EXPRESSED PROTEIN"/>
    <property type="match status" value="1"/>
</dbReference>
<dbReference type="AlphaFoldDB" id="A0A8X7VU11"/>
<feature type="region of interest" description="Disordered" evidence="1">
    <location>
        <begin position="407"/>
        <end position="430"/>
    </location>
</feature>
<gene>
    <name evidence="2" type="ORF">Bca52824_020808</name>
</gene>
<dbReference type="Proteomes" id="UP000886595">
    <property type="component" value="Unassembled WGS sequence"/>
</dbReference>
<feature type="region of interest" description="Disordered" evidence="1">
    <location>
        <begin position="9"/>
        <end position="79"/>
    </location>
</feature>
<dbReference type="EMBL" id="JAAMPC010000004">
    <property type="protein sequence ID" value="KAG2317686.1"/>
    <property type="molecule type" value="Genomic_DNA"/>
</dbReference>
<feature type="compositionally biased region" description="Basic and acidic residues" evidence="1">
    <location>
        <begin position="194"/>
        <end position="212"/>
    </location>
</feature>
<evidence type="ECO:0000313" key="2">
    <source>
        <dbReference type="EMBL" id="KAG2317686.1"/>
    </source>
</evidence>
<feature type="compositionally biased region" description="Basic and acidic residues" evidence="1">
    <location>
        <begin position="51"/>
        <end position="60"/>
    </location>
</feature>
<comment type="caution">
    <text evidence="2">The sequence shown here is derived from an EMBL/GenBank/DDBJ whole genome shotgun (WGS) entry which is preliminary data.</text>
</comment>
<dbReference type="OrthoDB" id="1918650at2759"/>